<dbReference type="PROSITE" id="PS00028">
    <property type="entry name" value="ZINC_FINGER_C2H2_1"/>
    <property type="match status" value="1"/>
</dbReference>
<name>A0A9P8RSM5_9PEZI</name>
<evidence type="ECO:0000259" key="7">
    <source>
        <dbReference type="PROSITE" id="PS00028"/>
    </source>
</evidence>
<keyword evidence="3" id="KW-0677">Repeat</keyword>
<keyword evidence="9" id="KW-1185">Reference proteome</keyword>
<dbReference type="PANTHER" id="PTHR45718:SF4">
    <property type="entry name" value="TRANSCRIPTIONAL ACTIVATOR CUBITUS INTERRUPTUS"/>
    <property type="match status" value="1"/>
</dbReference>
<evidence type="ECO:0000256" key="6">
    <source>
        <dbReference type="ARBA" id="ARBA00023242"/>
    </source>
</evidence>
<keyword evidence="2" id="KW-0479">Metal-binding</keyword>
<dbReference type="SUPFAM" id="SSF57667">
    <property type="entry name" value="beta-beta-alpha zinc fingers"/>
    <property type="match status" value="2"/>
</dbReference>
<dbReference type="GO" id="GO:0000981">
    <property type="term" value="F:DNA-binding transcription factor activity, RNA polymerase II-specific"/>
    <property type="evidence" value="ECO:0007669"/>
    <property type="project" value="TreeGrafter"/>
</dbReference>
<evidence type="ECO:0000256" key="3">
    <source>
        <dbReference type="ARBA" id="ARBA00022737"/>
    </source>
</evidence>
<dbReference type="InterPro" id="IPR036236">
    <property type="entry name" value="Znf_C2H2_sf"/>
</dbReference>
<dbReference type="SMART" id="SM00355">
    <property type="entry name" value="ZnF_C2H2"/>
    <property type="match status" value="6"/>
</dbReference>
<dbReference type="GO" id="GO:0005634">
    <property type="term" value="C:nucleus"/>
    <property type="evidence" value="ECO:0007669"/>
    <property type="project" value="UniProtKB-SubCell"/>
</dbReference>
<keyword evidence="6" id="KW-0539">Nucleus</keyword>
<comment type="caution">
    <text evidence="8">The sequence shown here is derived from an EMBL/GenBank/DDBJ whole genome shotgun (WGS) entry which is preliminary data.</text>
</comment>
<accession>A0A9P8RSM5</accession>
<evidence type="ECO:0000256" key="5">
    <source>
        <dbReference type="ARBA" id="ARBA00022833"/>
    </source>
</evidence>
<evidence type="ECO:0000256" key="1">
    <source>
        <dbReference type="ARBA" id="ARBA00004123"/>
    </source>
</evidence>
<proteinExistence type="predicted"/>
<dbReference type="Gene3D" id="3.30.160.60">
    <property type="entry name" value="Classic Zinc Finger"/>
    <property type="match status" value="2"/>
</dbReference>
<dbReference type="AlphaFoldDB" id="A0A9P8RSM5"/>
<keyword evidence="5" id="KW-0862">Zinc</keyword>
<evidence type="ECO:0000256" key="2">
    <source>
        <dbReference type="ARBA" id="ARBA00022723"/>
    </source>
</evidence>
<gene>
    <name evidence="8" type="ORF">GP486_001865</name>
</gene>
<dbReference type="InterPro" id="IPR013087">
    <property type="entry name" value="Znf_C2H2_type"/>
</dbReference>
<dbReference type="EMBL" id="JAGHQM010000185">
    <property type="protein sequence ID" value="KAH0564737.1"/>
    <property type="molecule type" value="Genomic_DNA"/>
</dbReference>
<comment type="subcellular location">
    <subcellularLocation>
        <location evidence="1">Nucleus</location>
    </subcellularLocation>
</comment>
<evidence type="ECO:0000313" key="8">
    <source>
        <dbReference type="EMBL" id="KAH0564737.1"/>
    </source>
</evidence>
<sequence length="510" mass="56979">MLTTARAPTALQSKQQYLHLSVLTTITTMDRSMQKGDFTKSQHHQDVLSHIFIPLDGVLGPPKPFGKGVLEAPPSSIVPLLHDESPSPILDNDTNSICSDKCSEKTCSDCCDDDQCDRDCPKECDGFVDCDDTKTCSKSDCVEDICRDIAPPCFNSDCLQNFTAGEMAAAANLAAKSTVPQSPTFMDTSKPYTNFLGHGDSNKDLSFRFQQDGINGRQGIQYHSSNVVHGSDYLCPPPKRLKVYDPRHVQLLSSCSETTQCRQSSPQLEIDQSALLQCHWGSNCDEEFFDWGALDDHIYRTHVKPQKDFQCRWDNCEQPTDSEMFLSHVKRNHTFDDARREHICLWSGCNSRFCDSEDLEYHVQHSHVPSNSLYCQWDQCGVLTQDPNDLSQHLQTDHVTVSSPVPLFDQGGSSQGSALLCVPETTLRICEWTDSAVEGTDRICGKSFTSADELQQHAKEAHIGGLRRKIGYVCQWADCSRKGVQPFSQRGKLERHMQVHTGCGSSPERI</sequence>
<dbReference type="InterPro" id="IPR043359">
    <property type="entry name" value="GLI-like"/>
</dbReference>
<dbReference type="Proteomes" id="UP000750711">
    <property type="component" value="Unassembled WGS sequence"/>
</dbReference>
<evidence type="ECO:0000256" key="4">
    <source>
        <dbReference type="ARBA" id="ARBA00022771"/>
    </source>
</evidence>
<reference evidence="8" key="1">
    <citation type="submission" date="2021-03" db="EMBL/GenBank/DDBJ databases">
        <title>Comparative genomics and phylogenomic investigation of the class Geoglossomycetes provide insights into ecological specialization and systematics.</title>
        <authorList>
            <person name="Melie T."/>
            <person name="Pirro S."/>
            <person name="Miller A.N."/>
            <person name="Quandt A."/>
        </authorList>
    </citation>
    <scope>NUCLEOTIDE SEQUENCE</scope>
    <source>
        <strain evidence="8">CAQ_001_2017</strain>
    </source>
</reference>
<dbReference type="GO" id="GO:0000978">
    <property type="term" value="F:RNA polymerase II cis-regulatory region sequence-specific DNA binding"/>
    <property type="evidence" value="ECO:0007669"/>
    <property type="project" value="TreeGrafter"/>
</dbReference>
<keyword evidence="4" id="KW-0863">Zinc-finger</keyword>
<organism evidence="8 9">
    <name type="scientific">Trichoglossum hirsutum</name>
    <dbReference type="NCBI Taxonomy" id="265104"/>
    <lineage>
        <taxon>Eukaryota</taxon>
        <taxon>Fungi</taxon>
        <taxon>Dikarya</taxon>
        <taxon>Ascomycota</taxon>
        <taxon>Pezizomycotina</taxon>
        <taxon>Geoglossomycetes</taxon>
        <taxon>Geoglossales</taxon>
        <taxon>Geoglossaceae</taxon>
        <taxon>Trichoglossum</taxon>
    </lineage>
</organism>
<evidence type="ECO:0000313" key="9">
    <source>
        <dbReference type="Proteomes" id="UP000750711"/>
    </source>
</evidence>
<dbReference type="PANTHER" id="PTHR45718">
    <property type="entry name" value="TRANSCRIPTIONAL ACTIVATOR CUBITUS INTERRUPTUS"/>
    <property type="match status" value="1"/>
</dbReference>
<dbReference type="GO" id="GO:0008270">
    <property type="term" value="F:zinc ion binding"/>
    <property type="evidence" value="ECO:0007669"/>
    <property type="project" value="UniProtKB-KW"/>
</dbReference>
<feature type="domain" description="C2H2-type" evidence="7">
    <location>
        <begin position="344"/>
        <end position="367"/>
    </location>
</feature>
<protein>
    <recommendedName>
        <fullName evidence="7">C2H2-type domain-containing protein</fullName>
    </recommendedName>
</protein>